<feature type="transmembrane region" description="Helical" evidence="5">
    <location>
        <begin position="45"/>
        <end position="66"/>
    </location>
</feature>
<dbReference type="RefSeq" id="WP_189586666.1">
    <property type="nucleotide sequence ID" value="NZ_BMYV01000003.1"/>
</dbReference>
<dbReference type="InterPro" id="IPR006694">
    <property type="entry name" value="Fatty_acid_hydroxylase"/>
</dbReference>
<dbReference type="GO" id="GO:0016020">
    <property type="term" value="C:membrane"/>
    <property type="evidence" value="ECO:0007669"/>
    <property type="project" value="UniProtKB-SubCell"/>
</dbReference>
<dbReference type="InterPro" id="IPR050307">
    <property type="entry name" value="Sterol_Desaturase_Related"/>
</dbReference>
<dbReference type="EMBL" id="BMYV01000003">
    <property type="protein sequence ID" value="GGX73766.1"/>
    <property type="molecule type" value="Genomic_DNA"/>
</dbReference>
<evidence type="ECO:0000313" key="8">
    <source>
        <dbReference type="Proteomes" id="UP000600865"/>
    </source>
</evidence>
<dbReference type="Pfam" id="PF04116">
    <property type="entry name" value="FA_hydroxylase"/>
    <property type="match status" value="1"/>
</dbReference>
<feature type="transmembrane region" description="Helical" evidence="5">
    <location>
        <begin position="6"/>
        <end position="25"/>
    </location>
</feature>
<gene>
    <name evidence="7" type="ORF">GCM10011309_24820</name>
</gene>
<sequence>MTEAQIRLSIFLGMLILMSAIEAFFPAKSRTQSRGRRWTTNLGLVVIDTLAIRLLFPVIAVGAALWAESRGWGLLNVLALPLWVKVIAAVIILDMLIYWQHVAFHKIPIFWRLHKVHHADRDLDASSGLRFHPVEIVLSMVLKMAAVVALGAPVVAVIIFEIILNACAIFNHANVRLPRWLERPLRLVIITPALHRIHHSVREVETNSNYGFSVIWWDRLFGSFTAKPKGILTLGLNEYQDDAPSGLLWSLMTPFRRAAPRN</sequence>
<keyword evidence="4 5" id="KW-0472">Membrane</keyword>
<evidence type="ECO:0000256" key="5">
    <source>
        <dbReference type="SAM" id="Phobius"/>
    </source>
</evidence>
<organism evidence="7 8">
    <name type="scientific">Litorimonas cladophorae</name>
    <dbReference type="NCBI Taxonomy" id="1220491"/>
    <lineage>
        <taxon>Bacteria</taxon>
        <taxon>Pseudomonadati</taxon>
        <taxon>Pseudomonadota</taxon>
        <taxon>Alphaproteobacteria</taxon>
        <taxon>Maricaulales</taxon>
        <taxon>Robiginitomaculaceae</taxon>
    </lineage>
</organism>
<accession>A0A918KS09</accession>
<comment type="caution">
    <text evidence="7">The sequence shown here is derived from an EMBL/GenBank/DDBJ whole genome shotgun (WGS) entry which is preliminary data.</text>
</comment>
<feature type="domain" description="Fatty acid hydroxylase" evidence="6">
    <location>
        <begin position="87"/>
        <end position="223"/>
    </location>
</feature>
<keyword evidence="3 5" id="KW-1133">Transmembrane helix</keyword>
<comment type="subcellular location">
    <subcellularLocation>
        <location evidence="1">Membrane</location>
    </subcellularLocation>
</comment>
<protein>
    <submittedName>
        <fullName evidence="7">Fatty acid hydroxylase</fullName>
    </submittedName>
</protein>
<feature type="transmembrane region" description="Helical" evidence="5">
    <location>
        <begin position="78"/>
        <end position="99"/>
    </location>
</feature>
<reference evidence="7 8" key="1">
    <citation type="journal article" date="2014" name="Int. J. Syst. Evol. Microbiol.">
        <title>Complete genome sequence of Corynebacterium casei LMG S-19264T (=DSM 44701T), isolated from a smear-ripened cheese.</title>
        <authorList>
            <consortium name="US DOE Joint Genome Institute (JGI-PGF)"/>
            <person name="Walter F."/>
            <person name="Albersmeier A."/>
            <person name="Kalinowski J."/>
            <person name="Ruckert C."/>
        </authorList>
    </citation>
    <scope>NUCLEOTIDE SEQUENCE [LARGE SCALE GENOMIC DNA]</scope>
    <source>
        <strain evidence="7 8">KCTC 23968</strain>
    </source>
</reference>
<feature type="transmembrane region" description="Helical" evidence="5">
    <location>
        <begin position="140"/>
        <end position="164"/>
    </location>
</feature>
<dbReference type="Proteomes" id="UP000600865">
    <property type="component" value="Unassembled WGS sequence"/>
</dbReference>
<evidence type="ECO:0000259" key="6">
    <source>
        <dbReference type="Pfam" id="PF04116"/>
    </source>
</evidence>
<dbReference type="GO" id="GO:0016491">
    <property type="term" value="F:oxidoreductase activity"/>
    <property type="evidence" value="ECO:0007669"/>
    <property type="project" value="InterPro"/>
</dbReference>
<evidence type="ECO:0000256" key="3">
    <source>
        <dbReference type="ARBA" id="ARBA00022989"/>
    </source>
</evidence>
<evidence type="ECO:0000256" key="1">
    <source>
        <dbReference type="ARBA" id="ARBA00004370"/>
    </source>
</evidence>
<evidence type="ECO:0000256" key="2">
    <source>
        <dbReference type="ARBA" id="ARBA00022692"/>
    </source>
</evidence>
<dbReference type="AlphaFoldDB" id="A0A918KS09"/>
<keyword evidence="2 5" id="KW-0812">Transmembrane</keyword>
<keyword evidence="8" id="KW-1185">Reference proteome</keyword>
<proteinExistence type="predicted"/>
<evidence type="ECO:0000256" key="4">
    <source>
        <dbReference type="ARBA" id="ARBA00023136"/>
    </source>
</evidence>
<evidence type="ECO:0000313" key="7">
    <source>
        <dbReference type="EMBL" id="GGX73766.1"/>
    </source>
</evidence>
<name>A0A918KS09_9PROT</name>
<dbReference type="GO" id="GO:0005506">
    <property type="term" value="F:iron ion binding"/>
    <property type="evidence" value="ECO:0007669"/>
    <property type="project" value="InterPro"/>
</dbReference>
<dbReference type="PANTHER" id="PTHR11863">
    <property type="entry name" value="STEROL DESATURASE"/>
    <property type="match status" value="1"/>
</dbReference>
<dbReference type="GO" id="GO:0008610">
    <property type="term" value="P:lipid biosynthetic process"/>
    <property type="evidence" value="ECO:0007669"/>
    <property type="project" value="InterPro"/>
</dbReference>